<feature type="compositionally biased region" description="Basic and acidic residues" evidence="9">
    <location>
        <begin position="207"/>
        <end position="220"/>
    </location>
</feature>
<dbReference type="SUPFAM" id="SSF50249">
    <property type="entry name" value="Nucleic acid-binding proteins"/>
    <property type="match status" value="1"/>
</dbReference>
<proteinExistence type="inferred from homology"/>
<keyword evidence="8" id="KW-0820">tRNA-binding</keyword>
<feature type="compositionally biased region" description="Basic and acidic residues" evidence="9">
    <location>
        <begin position="98"/>
        <end position="109"/>
    </location>
</feature>
<dbReference type="RefSeq" id="WP_238231729.1">
    <property type="nucleotide sequence ID" value="NZ_BPQO01000031.1"/>
</dbReference>
<feature type="compositionally biased region" description="Low complexity" evidence="9">
    <location>
        <begin position="173"/>
        <end position="188"/>
    </location>
</feature>
<feature type="binding site" evidence="8">
    <location>
        <position position="542"/>
    </location>
    <ligand>
        <name>Mg(2+)</name>
        <dbReference type="ChEBI" id="CHEBI:18420"/>
        <note>catalytic</note>
    </ligand>
</feature>
<comment type="cofactor">
    <cofactor evidence="8">
        <name>Mg(2+)</name>
        <dbReference type="ChEBI" id="CHEBI:18420"/>
    </cofactor>
    <text evidence="8">Binds 1 Mg(2+) ion per subunit.</text>
</comment>
<dbReference type="Proteomes" id="UP001055247">
    <property type="component" value="Unassembled WGS sequence"/>
</dbReference>
<feature type="region of interest" description="Required for zinc-mediated homotetramerization and catalytic activity" evidence="8">
    <location>
        <begin position="643"/>
        <end position="646"/>
    </location>
</feature>
<evidence type="ECO:0000256" key="5">
    <source>
        <dbReference type="ARBA" id="ARBA00022801"/>
    </source>
</evidence>
<dbReference type="NCBIfam" id="TIGR00757">
    <property type="entry name" value="RNaseEG"/>
    <property type="match status" value="1"/>
</dbReference>
<keyword evidence="13" id="KW-1185">Reference proteome</keyword>
<feature type="compositionally biased region" description="Acidic residues" evidence="9">
    <location>
        <begin position="825"/>
        <end position="834"/>
    </location>
</feature>
<feature type="binding site" evidence="8">
    <location>
        <position position="646"/>
    </location>
    <ligand>
        <name>Zn(2+)</name>
        <dbReference type="ChEBI" id="CHEBI:29105"/>
        <note>ligand shared between dimeric partners</note>
    </ligand>
</feature>
<comment type="subcellular location">
    <subcellularLocation>
        <location evidence="8">Cytoplasm</location>
    </subcellularLocation>
    <subcellularLocation>
        <location evidence="8">Cell inner membrane</location>
        <topology evidence="8">Peripheral membrane protein</topology>
        <orientation evidence="8">Cytoplasmic side</orientation>
    </subcellularLocation>
</comment>
<evidence type="ECO:0000259" key="11">
    <source>
        <dbReference type="Pfam" id="PF20833"/>
    </source>
</evidence>
<feature type="compositionally biased region" description="Low complexity" evidence="9">
    <location>
        <begin position="835"/>
        <end position="847"/>
    </location>
</feature>
<dbReference type="InterPro" id="IPR048583">
    <property type="entry name" value="RNase_E_G_thioredoxin-like"/>
</dbReference>
<feature type="compositionally biased region" description="Basic and acidic residues" evidence="9">
    <location>
        <begin position="880"/>
        <end position="890"/>
    </location>
</feature>
<dbReference type="PANTHER" id="PTHR30001:SF1">
    <property type="entry name" value="RIBONUCLEASE E_G-LIKE PROTEIN, CHLOROPLASTIC"/>
    <property type="match status" value="1"/>
</dbReference>
<evidence type="ECO:0000256" key="4">
    <source>
        <dbReference type="ARBA" id="ARBA00022759"/>
    </source>
</evidence>
<dbReference type="Pfam" id="PF20833">
    <property type="entry name" value="RNase_E_G_Thio"/>
    <property type="match status" value="1"/>
</dbReference>
<keyword evidence="3 8" id="KW-0479">Metal-binding</keyword>
<dbReference type="InterPro" id="IPR019307">
    <property type="entry name" value="RNA-bd_AU-1/RNase_E/G"/>
</dbReference>
<feature type="binding site" evidence="8">
    <location>
        <position position="643"/>
    </location>
    <ligand>
        <name>Zn(2+)</name>
        <dbReference type="ChEBI" id="CHEBI:29105"/>
        <note>ligand shared between dimeric partners</note>
    </ligand>
</feature>
<keyword evidence="1 8" id="KW-0963">Cytoplasm</keyword>
<dbReference type="GO" id="GO:0008995">
    <property type="term" value="F:ribonuclease E activity"/>
    <property type="evidence" value="ECO:0007669"/>
    <property type="project" value="UniProtKB-EC"/>
</dbReference>
<keyword evidence="8" id="KW-0862">Zinc</keyword>
<dbReference type="GO" id="GO:0019843">
    <property type="term" value="F:rRNA binding"/>
    <property type="evidence" value="ECO:0007669"/>
    <property type="project" value="UniProtKB-KW"/>
</dbReference>
<evidence type="ECO:0000256" key="3">
    <source>
        <dbReference type="ARBA" id="ARBA00022723"/>
    </source>
</evidence>
<dbReference type="InterPro" id="IPR012340">
    <property type="entry name" value="NA-bd_OB-fold"/>
</dbReference>
<feature type="compositionally biased region" description="Basic residues" evidence="9">
    <location>
        <begin position="793"/>
        <end position="803"/>
    </location>
</feature>
<dbReference type="GO" id="GO:0009898">
    <property type="term" value="C:cytoplasmic side of plasma membrane"/>
    <property type="evidence" value="ECO:0007669"/>
    <property type="project" value="UniProtKB-UniRule"/>
</dbReference>
<sequence>MANNKMLIDAMHPEETRVVTVHGSRVEEFDFEAANRRQLRGNIYLAKVTRVEPSLQAAFVEYGGNRHGFLAFNEIHPDYYQIPLADRQALLEEEARDADEHREREERRRSSSRRSRGRRASARRSEADATVSAEETAAPSADAAASDIAPADEAVPVIGGDASADLPDAAIASAETPEADAIAAAPSAEADETASAELPVETATAGDAERAGAEETRAEADEAAPAAVTGEPAPGPDAETRTAVAEALTVADAPVAEPDEESDEEDEDEDHDEDDEESDEDEDQDDEGDEDEDEEDPDAEPRVAQVGGNGDALAEIPDRPRAPRRHYKIQEVIKRRQIILVQVVKEERGTKGAALTTYLSLAGRYSVLMPNTGRGGGISRKITSAADRKRLKEVVSDLDVPEGMGVILRTAGASRTQPEIKRDFEYLMRLWESVRALTLTSMAPALVYEEGSLIKRAIRDLYNKDLDEVLVAGEEAYHEARDFMRMLMPGQSKVVKPYRDTTPIFARYGIEQQLDAMFSTHVSLKSGGYLVINPTEALVSIDVNSGRATREHDIEDTALKTNLEAAEEVSRQLRLRDLAGLIVIDFIDMEEKRNNRAVEKKLNECLKYDRARIQVGRISPFGLLEMSRQRIRTGVLESSSIPCAHCGGSGFVRATASVALHILRSIEEALLKSASHNLVLRTRTEVALYILNQKRAHLRELEVRFGVTVTIAADERLAATTPYQLDRGEPAQRAEGPVTGVRAVAVSPAMEIDDEVEEEDLVEEAEAETEDEAQDGEGSGEGRAEAREDGEGRRRRRRRRRRGGRQETGEANGEAGDEPRHAAEDEGDAEDEAEPAGTDEAAGTAEVASEDTAETEAAGEQAEDGEGRRRRRRGRRGGRGRSEGRGREAAASDETDADEAEPDAVAVLSPEEPVSAEVLAATVEAPDAGDTTARETAVELPVAGAAPEPASQAEAAEAASAASPEPAPRTEAAPPPEPVAVVLSAPSDPDRPKRAGWWSRTKAALTGE</sequence>
<dbReference type="PANTHER" id="PTHR30001">
    <property type="entry name" value="RIBONUCLEASE"/>
    <property type="match status" value="1"/>
</dbReference>
<comment type="caution">
    <text evidence="12">The sequence shown here is derived from an EMBL/GenBank/DDBJ whole genome shotgun (WGS) entry which is preliminary data.</text>
</comment>
<dbReference type="GO" id="GO:0008033">
    <property type="term" value="P:tRNA processing"/>
    <property type="evidence" value="ECO:0007669"/>
    <property type="project" value="UniProtKB-UniRule"/>
</dbReference>
<dbReference type="AlphaFoldDB" id="A0AAV4ZV31"/>
<keyword evidence="4 8" id="KW-0255">Endonuclease</keyword>
<feature type="compositionally biased region" description="Basic residues" evidence="9">
    <location>
        <begin position="868"/>
        <end position="879"/>
    </location>
</feature>
<dbReference type="Gene3D" id="2.40.50.140">
    <property type="entry name" value="Nucleic acid-binding proteins"/>
    <property type="match status" value="2"/>
</dbReference>
<evidence type="ECO:0000313" key="13">
    <source>
        <dbReference type="Proteomes" id="UP001055247"/>
    </source>
</evidence>
<dbReference type="GO" id="GO:0005737">
    <property type="term" value="C:cytoplasm"/>
    <property type="evidence" value="ECO:0007669"/>
    <property type="project" value="UniProtKB-SubCell"/>
</dbReference>
<dbReference type="GO" id="GO:0000287">
    <property type="term" value="F:magnesium ion binding"/>
    <property type="evidence" value="ECO:0007669"/>
    <property type="project" value="UniProtKB-UniRule"/>
</dbReference>
<dbReference type="EMBL" id="BPQO01000031">
    <property type="protein sequence ID" value="GJD91724.1"/>
    <property type="molecule type" value="Genomic_DNA"/>
</dbReference>
<feature type="domain" description="RNase E/G thioredoxin-like" evidence="11">
    <location>
        <begin position="642"/>
        <end position="720"/>
    </location>
</feature>
<keyword evidence="8" id="KW-0472">Membrane</keyword>
<keyword evidence="8" id="KW-0997">Cell inner membrane</keyword>
<keyword evidence="8" id="KW-0698">rRNA processing</keyword>
<dbReference type="EC" id="3.1.26.12" evidence="8"/>
<evidence type="ECO:0000256" key="9">
    <source>
        <dbReference type="SAM" id="MobiDB-lite"/>
    </source>
</evidence>
<evidence type="ECO:0000256" key="6">
    <source>
        <dbReference type="ARBA" id="ARBA00022842"/>
    </source>
</evidence>
<feature type="binding site" evidence="8">
    <location>
        <position position="585"/>
    </location>
    <ligand>
        <name>Mg(2+)</name>
        <dbReference type="ChEBI" id="CHEBI:18420"/>
        <note>catalytic</note>
    </ligand>
</feature>
<evidence type="ECO:0000256" key="7">
    <source>
        <dbReference type="ARBA" id="ARBA00022884"/>
    </source>
</evidence>
<keyword evidence="8" id="KW-1003">Cell membrane</keyword>
<feature type="region of interest" description="Disordered" evidence="9">
    <location>
        <begin position="749"/>
        <end position="1008"/>
    </location>
</feature>
<reference evidence="12" key="1">
    <citation type="journal article" date="2016" name="Front. Microbiol.">
        <title>Genome Sequence of the Piezophilic, Mesophilic Sulfate-Reducing Bacterium Desulfovibrio indicus J2T.</title>
        <authorList>
            <person name="Cao J."/>
            <person name="Maignien L."/>
            <person name="Shao Z."/>
            <person name="Alain K."/>
            <person name="Jebbar M."/>
        </authorList>
    </citation>
    <scope>NUCLEOTIDE SEQUENCE</scope>
    <source>
        <strain evidence="12">DSM 16372</strain>
    </source>
</reference>
<keyword evidence="8" id="KW-0699">rRNA-binding</keyword>
<feature type="compositionally biased region" description="Acidic residues" evidence="9">
    <location>
        <begin position="751"/>
        <end position="775"/>
    </location>
</feature>
<evidence type="ECO:0000259" key="10">
    <source>
        <dbReference type="Pfam" id="PF10150"/>
    </source>
</evidence>
<keyword evidence="5 8" id="KW-0378">Hydrolase</keyword>
<keyword evidence="7 8" id="KW-0694">RNA-binding</keyword>
<accession>A0AAV4ZV31</accession>
<gene>
    <name evidence="8 12" type="primary">rne</name>
    <name evidence="12" type="ORF">BHAOGJBA_5276</name>
</gene>
<name>A0AAV4ZV31_9HYPH</name>
<evidence type="ECO:0000313" key="12">
    <source>
        <dbReference type="EMBL" id="GJD91724.1"/>
    </source>
</evidence>
<evidence type="ECO:0000256" key="8">
    <source>
        <dbReference type="HAMAP-Rule" id="MF_00970"/>
    </source>
</evidence>
<comment type="cofactor">
    <cofactor evidence="8">
        <name>Zn(2+)</name>
        <dbReference type="ChEBI" id="CHEBI:29105"/>
    </cofactor>
    <text evidence="8">Binds 2 Zn(2+) ions per homotetramer.</text>
</comment>
<evidence type="ECO:0000256" key="1">
    <source>
        <dbReference type="ARBA" id="ARBA00022490"/>
    </source>
</evidence>
<dbReference type="GO" id="GO:0006402">
    <property type="term" value="P:mRNA catabolic process"/>
    <property type="evidence" value="ECO:0007669"/>
    <property type="project" value="UniProtKB-UniRule"/>
</dbReference>
<evidence type="ECO:0000256" key="2">
    <source>
        <dbReference type="ARBA" id="ARBA00022722"/>
    </source>
</evidence>
<dbReference type="Pfam" id="PF10150">
    <property type="entry name" value="RNase_E_G"/>
    <property type="match status" value="1"/>
</dbReference>
<feature type="compositionally biased region" description="Acidic residues" evidence="9">
    <location>
        <begin position="257"/>
        <end position="298"/>
    </location>
</feature>
<dbReference type="HAMAP" id="MF_00970">
    <property type="entry name" value="RNase_E"/>
    <property type="match status" value="1"/>
</dbReference>
<feature type="compositionally biased region" description="Low complexity" evidence="9">
    <location>
        <begin position="942"/>
        <end position="972"/>
    </location>
</feature>
<feature type="compositionally biased region" description="Acidic residues" evidence="9">
    <location>
        <begin position="891"/>
        <end position="902"/>
    </location>
</feature>
<comment type="function">
    <text evidence="8">Endoribonuclease that plays a central role in RNA processing and decay. Required for the maturation of 5S and 16S rRNAs and the majority of tRNAs. Also involved in the degradation of most mRNAs.</text>
</comment>
<reference evidence="12" key="2">
    <citation type="submission" date="2021-08" db="EMBL/GenBank/DDBJ databases">
        <authorList>
            <person name="Tani A."/>
            <person name="Ola A."/>
            <person name="Ogura Y."/>
            <person name="Katsura K."/>
            <person name="Hayashi T."/>
        </authorList>
    </citation>
    <scope>NUCLEOTIDE SEQUENCE</scope>
    <source>
        <strain evidence="12">DSM 16372</strain>
    </source>
</reference>
<comment type="subunit">
    <text evidence="8">Homotetramer formed by a dimer of dimers.</text>
</comment>
<dbReference type="Gene3D" id="3.40.1260.20">
    <property type="entry name" value="Ribonuclease E, catalytic domain"/>
    <property type="match status" value="1"/>
</dbReference>
<keyword evidence="8" id="KW-0819">tRNA processing</keyword>
<dbReference type="GO" id="GO:0006364">
    <property type="term" value="P:rRNA processing"/>
    <property type="evidence" value="ECO:0007669"/>
    <property type="project" value="UniProtKB-UniRule"/>
</dbReference>
<protein>
    <recommendedName>
        <fullName evidence="8">Ribonuclease E</fullName>
        <shortName evidence="8">RNase E</shortName>
        <ecNumber evidence="8">3.1.26.12</ecNumber>
    </recommendedName>
</protein>
<feature type="compositionally biased region" description="Basic and acidic residues" evidence="9">
    <location>
        <begin position="780"/>
        <end position="792"/>
    </location>
</feature>
<comment type="similarity">
    <text evidence="8">Belongs to the RNase E/G family. RNase E subfamily.</text>
</comment>
<dbReference type="GO" id="GO:0000049">
    <property type="term" value="F:tRNA binding"/>
    <property type="evidence" value="ECO:0007669"/>
    <property type="project" value="UniProtKB-KW"/>
</dbReference>
<keyword evidence="6 8" id="KW-0460">Magnesium</keyword>
<dbReference type="InterPro" id="IPR028878">
    <property type="entry name" value="RNase_E"/>
</dbReference>
<feature type="domain" description="RNA-binding protein AU-1/Ribonuclease E/G" evidence="10">
    <location>
        <begin position="360"/>
        <end position="630"/>
    </location>
</feature>
<feature type="compositionally biased region" description="Basic residues" evidence="9">
    <location>
        <begin position="110"/>
        <end position="122"/>
    </location>
</feature>
<feature type="compositionally biased region" description="Low complexity" evidence="9">
    <location>
        <begin position="195"/>
        <end position="206"/>
    </location>
</feature>
<organism evidence="12 13">
    <name type="scientific">Methylobacterium hispanicum</name>
    <dbReference type="NCBI Taxonomy" id="270350"/>
    <lineage>
        <taxon>Bacteria</taxon>
        <taxon>Pseudomonadati</taxon>
        <taxon>Pseudomonadota</taxon>
        <taxon>Alphaproteobacteria</taxon>
        <taxon>Hyphomicrobiales</taxon>
        <taxon>Methylobacteriaceae</taxon>
        <taxon>Methylobacterium</taxon>
    </lineage>
</organism>
<keyword evidence="2 8" id="KW-0540">Nuclease</keyword>
<dbReference type="GO" id="GO:0008270">
    <property type="term" value="F:zinc ion binding"/>
    <property type="evidence" value="ECO:0007669"/>
    <property type="project" value="UniProtKB-UniRule"/>
</dbReference>
<feature type="region of interest" description="Disordered" evidence="9">
    <location>
        <begin position="173"/>
        <end position="323"/>
    </location>
</feature>
<comment type="catalytic activity">
    <reaction evidence="8">
        <text>Endonucleolytic cleavage of single-stranded RNA in A- and U-rich regions.</text>
        <dbReference type="EC" id="3.1.26.12"/>
    </reaction>
</comment>
<dbReference type="InterPro" id="IPR004659">
    <property type="entry name" value="RNase_E/G"/>
</dbReference>
<feature type="compositionally biased region" description="Low complexity" evidence="9">
    <location>
        <begin position="128"/>
        <end position="149"/>
    </location>
</feature>
<feature type="region of interest" description="Disordered" evidence="9">
    <location>
        <begin position="95"/>
        <end position="149"/>
    </location>
</feature>